<reference evidence="1 2" key="1">
    <citation type="submission" date="2023-12" db="EMBL/GenBank/DDBJ databases">
        <title>Blastococcus brunescens sp. nov., an actonobacterium isolated from sandstone collected in sahara desert.</title>
        <authorList>
            <person name="Gtari M."/>
            <person name="Ghodhbane F."/>
        </authorList>
    </citation>
    <scope>NUCLEOTIDE SEQUENCE [LARGE SCALE GENOMIC DNA]</scope>
    <source>
        <strain evidence="1 2">BMG 8361</strain>
    </source>
</reference>
<dbReference type="EMBL" id="CP141261">
    <property type="protein sequence ID" value="WRL64277.1"/>
    <property type="molecule type" value="Genomic_DNA"/>
</dbReference>
<evidence type="ECO:0000313" key="1">
    <source>
        <dbReference type="EMBL" id="WRL64277.1"/>
    </source>
</evidence>
<name>A0ABZ1B1N9_9ACTN</name>
<proteinExistence type="predicted"/>
<sequence>MIDPVLLGCWENPDLFVEGVHLTVDDYAQFAVLLARAHGLTAVGPDPGRPLPCGCLEAAPLGCLHGPPRSSWLRRDQPR</sequence>
<gene>
    <name evidence="1" type="ORF">U6N30_32840</name>
</gene>
<dbReference type="Proteomes" id="UP001324287">
    <property type="component" value="Chromosome"/>
</dbReference>
<protein>
    <submittedName>
        <fullName evidence="1">Uncharacterized protein</fullName>
    </submittedName>
</protein>
<organism evidence="1 2">
    <name type="scientific">Blastococcus brunescens</name>
    <dbReference type="NCBI Taxonomy" id="1564165"/>
    <lineage>
        <taxon>Bacteria</taxon>
        <taxon>Bacillati</taxon>
        <taxon>Actinomycetota</taxon>
        <taxon>Actinomycetes</taxon>
        <taxon>Geodermatophilales</taxon>
        <taxon>Geodermatophilaceae</taxon>
        <taxon>Blastococcus</taxon>
    </lineage>
</organism>
<accession>A0ABZ1B1N9</accession>
<evidence type="ECO:0000313" key="2">
    <source>
        <dbReference type="Proteomes" id="UP001324287"/>
    </source>
</evidence>
<keyword evidence="2" id="KW-1185">Reference proteome</keyword>
<dbReference type="RefSeq" id="WP_324275605.1">
    <property type="nucleotide sequence ID" value="NZ_CP141261.1"/>
</dbReference>